<evidence type="ECO:0000313" key="3">
    <source>
        <dbReference type="EMBL" id="KAJ7358160.1"/>
    </source>
</evidence>
<dbReference type="InterPro" id="IPR003615">
    <property type="entry name" value="HNH_nuc"/>
</dbReference>
<dbReference type="AlphaFoldDB" id="A0AAD7AGZ2"/>
<protein>
    <recommendedName>
        <fullName evidence="2">HNH nuclease domain-containing protein</fullName>
    </recommendedName>
</protein>
<dbReference type="EMBL" id="JARIHO010000007">
    <property type="protein sequence ID" value="KAJ7358160.1"/>
    <property type="molecule type" value="Genomic_DNA"/>
</dbReference>
<accession>A0AAD7AGZ2</accession>
<gene>
    <name evidence="3" type="ORF">DFH08DRAFT_1075380</name>
</gene>
<name>A0AAD7AGZ2_9AGAR</name>
<feature type="region of interest" description="Disordered" evidence="1">
    <location>
        <begin position="277"/>
        <end position="301"/>
    </location>
</feature>
<sequence length="354" mass="39504">MTDVQEPLYRFFLTSELRNLYLDVPVAGAWPSPPAKYLRYLRYCIVGVDGVITRYLSLDGENQKSEQIDDTNPLSAGTYYFVNNKNEHSIAAGEAPTLVHALSLLTNARENIRSAIAARDVSCIFTNYSKSMSQCTHTFPFSRGHAWLRQLLDSRISDPENEDTTTNLTYLNDTRNGMLVANTLHPIIDQKRLVVMKTPTRVLQTTDIPPQSNPKPNTKLFGDVRYSENPRYTLQSKIDSEIPKPSGVLLDYNYGVAALKWWGKAYGQGDFLQHRRHSGPRATIATSNPSRSSDHRSCTTDAKLEDVARTKLAAALEDDFDSGNQEEAETVDTGSEAPPQSQAEELVFALPELG</sequence>
<feature type="domain" description="HNH nuclease" evidence="2">
    <location>
        <begin position="123"/>
        <end position="195"/>
    </location>
</feature>
<dbReference type="Pfam" id="PF13391">
    <property type="entry name" value="HNH_2"/>
    <property type="match status" value="1"/>
</dbReference>
<evidence type="ECO:0000259" key="2">
    <source>
        <dbReference type="Pfam" id="PF13391"/>
    </source>
</evidence>
<comment type="caution">
    <text evidence="3">The sequence shown here is derived from an EMBL/GenBank/DDBJ whole genome shotgun (WGS) entry which is preliminary data.</text>
</comment>
<feature type="compositionally biased region" description="Acidic residues" evidence="1">
    <location>
        <begin position="316"/>
        <end position="330"/>
    </location>
</feature>
<organism evidence="3 4">
    <name type="scientific">Mycena albidolilacea</name>
    <dbReference type="NCBI Taxonomy" id="1033008"/>
    <lineage>
        <taxon>Eukaryota</taxon>
        <taxon>Fungi</taxon>
        <taxon>Dikarya</taxon>
        <taxon>Basidiomycota</taxon>
        <taxon>Agaricomycotina</taxon>
        <taxon>Agaricomycetes</taxon>
        <taxon>Agaricomycetidae</taxon>
        <taxon>Agaricales</taxon>
        <taxon>Marasmiineae</taxon>
        <taxon>Mycenaceae</taxon>
        <taxon>Mycena</taxon>
    </lineage>
</organism>
<feature type="region of interest" description="Disordered" evidence="1">
    <location>
        <begin position="316"/>
        <end position="342"/>
    </location>
</feature>
<keyword evidence="4" id="KW-1185">Reference proteome</keyword>
<reference evidence="3" key="1">
    <citation type="submission" date="2023-03" db="EMBL/GenBank/DDBJ databases">
        <title>Massive genome expansion in bonnet fungi (Mycena s.s.) driven by repeated elements and novel gene families across ecological guilds.</title>
        <authorList>
            <consortium name="Lawrence Berkeley National Laboratory"/>
            <person name="Harder C.B."/>
            <person name="Miyauchi S."/>
            <person name="Viragh M."/>
            <person name="Kuo A."/>
            <person name="Thoen E."/>
            <person name="Andreopoulos B."/>
            <person name="Lu D."/>
            <person name="Skrede I."/>
            <person name="Drula E."/>
            <person name="Henrissat B."/>
            <person name="Morin E."/>
            <person name="Kohler A."/>
            <person name="Barry K."/>
            <person name="LaButti K."/>
            <person name="Morin E."/>
            <person name="Salamov A."/>
            <person name="Lipzen A."/>
            <person name="Mereny Z."/>
            <person name="Hegedus B."/>
            <person name="Baldrian P."/>
            <person name="Stursova M."/>
            <person name="Weitz H."/>
            <person name="Taylor A."/>
            <person name="Grigoriev I.V."/>
            <person name="Nagy L.G."/>
            <person name="Martin F."/>
            <person name="Kauserud H."/>
        </authorList>
    </citation>
    <scope>NUCLEOTIDE SEQUENCE</scope>
    <source>
        <strain evidence="3">CBHHK002</strain>
    </source>
</reference>
<evidence type="ECO:0000313" key="4">
    <source>
        <dbReference type="Proteomes" id="UP001218218"/>
    </source>
</evidence>
<feature type="compositionally biased region" description="Basic and acidic residues" evidence="1">
    <location>
        <begin position="292"/>
        <end position="301"/>
    </location>
</feature>
<evidence type="ECO:0000256" key="1">
    <source>
        <dbReference type="SAM" id="MobiDB-lite"/>
    </source>
</evidence>
<proteinExistence type="predicted"/>
<dbReference type="Proteomes" id="UP001218218">
    <property type="component" value="Unassembled WGS sequence"/>
</dbReference>